<dbReference type="SUPFAM" id="SSF52047">
    <property type="entry name" value="RNI-like"/>
    <property type="match status" value="1"/>
</dbReference>
<evidence type="ECO:0000313" key="2">
    <source>
        <dbReference type="EMBL" id="CAD9265867.1"/>
    </source>
</evidence>
<evidence type="ECO:0000256" key="1">
    <source>
        <dbReference type="SAM" id="MobiDB-lite"/>
    </source>
</evidence>
<dbReference type="EMBL" id="HBGJ01038544">
    <property type="protein sequence ID" value="CAD9265867.1"/>
    <property type="molecule type" value="Transcribed_RNA"/>
</dbReference>
<sequence length="423" mass="46523">MVLMVAQGQDAPLHVPRLDSPRPAPAANLEAPLDREEAQMEGLAQVLGEAGHGMFPWRPPQVHVQTSATLHRQTRRRGGKLCPPEERLEIVLKNAAVARGGVRALRGLLRDNSKIRGLNLTWTRVQESGGGELGDVLTETEGLQSVYLSSLVMEDTSLLQALPRCGGLTHLSISGVRIDRPAGSMEDTDHVACLASVLERCKSLRQLSLRIAPTSTSGAEAFADAWAGMPELEDLTVSHWLPESVAAALPQMKRLKRIEICGTSYGDGDEHQGRAVARRLAKAVAQMDVVTLEEAYVRGFERCLKTLGIPRNVLPALPWRELDGNAGIFSYLRRRQQTRKEILTAFIGASRGRFELKTLDDEREADGASTRRLRTTLHYMLGTVPEVWALILEYWKGGHVGLEMRHFYAGSPTAHVPAALTEH</sequence>
<reference evidence="2" key="1">
    <citation type="submission" date="2021-01" db="EMBL/GenBank/DDBJ databases">
        <authorList>
            <person name="Corre E."/>
            <person name="Pelletier E."/>
            <person name="Niang G."/>
            <person name="Scheremetjew M."/>
            <person name="Finn R."/>
            <person name="Kale V."/>
            <person name="Holt S."/>
            <person name="Cochrane G."/>
            <person name="Meng A."/>
            <person name="Brown T."/>
            <person name="Cohen L."/>
        </authorList>
    </citation>
    <scope>NUCLEOTIDE SEQUENCE</scope>
    <source>
        <strain evidence="2">CCMP2877</strain>
    </source>
</reference>
<dbReference type="InterPro" id="IPR032675">
    <property type="entry name" value="LRR_dom_sf"/>
</dbReference>
<proteinExistence type="predicted"/>
<protein>
    <submittedName>
        <fullName evidence="2">Uncharacterized protein</fullName>
    </submittedName>
</protein>
<organism evidence="2">
    <name type="scientific">Phaeomonas parva</name>
    <dbReference type="NCBI Taxonomy" id="124430"/>
    <lineage>
        <taxon>Eukaryota</taxon>
        <taxon>Sar</taxon>
        <taxon>Stramenopiles</taxon>
        <taxon>Ochrophyta</taxon>
        <taxon>Pinguiophyceae</taxon>
        <taxon>Pinguiochrysidales</taxon>
        <taxon>Pinguiochrysidaceae</taxon>
        <taxon>Phaeomonas</taxon>
    </lineage>
</organism>
<gene>
    <name evidence="2" type="ORF">PPAR1163_LOCUS24290</name>
</gene>
<dbReference type="Gene3D" id="3.80.10.10">
    <property type="entry name" value="Ribonuclease Inhibitor"/>
    <property type="match status" value="1"/>
</dbReference>
<feature type="region of interest" description="Disordered" evidence="1">
    <location>
        <begin position="1"/>
        <end position="27"/>
    </location>
</feature>
<name>A0A7S1UGZ0_9STRA</name>
<dbReference type="AlphaFoldDB" id="A0A7S1UGZ0"/>
<accession>A0A7S1UGZ0</accession>